<evidence type="ECO:0000256" key="3">
    <source>
        <dbReference type="ARBA" id="ARBA00022538"/>
    </source>
</evidence>
<evidence type="ECO:0000256" key="2">
    <source>
        <dbReference type="ARBA" id="ARBA00022448"/>
    </source>
</evidence>
<dbReference type="InterPro" id="IPR014756">
    <property type="entry name" value="Ig_E-set"/>
</dbReference>
<dbReference type="InterPro" id="IPR013518">
    <property type="entry name" value="K_chnl_inward-rec_Kir_cyto"/>
</dbReference>
<evidence type="ECO:0000259" key="14">
    <source>
        <dbReference type="Pfam" id="PF01007"/>
    </source>
</evidence>
<dbReference type="SUPFAM" id="SSF81324">
    <property type="entry name" value="Voltage-gated potassium channels"/>
    <property type="match status" value="1"/>
</dbReference>
<keyword evidence="2 12" id="KW-0813">Transport</keyword>
<dbReference type="SUPFAM" id="SSF81296">
    <property type="entry name" value="E set domains"/>
    <property type="match status" value="1"/>
</dbReference>
<comment type="catalytic activity">
    <reaction evidence="11">
        <text>K(+)(in) = K(+)(out)</text>
        <dbReference type="Rhea" id="RHEA:29463"/>
        <dbReference type="ChEBI" id="CHEBI:29103"/>
    </reaction>
</comment>
<evidence type="ECO:0000256" key="7">
    <source>
        <dbReference type="ARBA" id="ARBA00022989"/>
    </source>
</evidence>
<keyword evidence="8 12" id="KW-0406">Ion transport</keyword>
<organism evidence="16 17">
    <name type="scientific">Armadillidium nasatum</name>
    <dbReference type="NCBI Taxonomy" id="96803"/>
    <lineage>
        <taxon>Eukaryota</taxon>
        <taxon>Metazoa</taxon>
        <taxon>Ecdysozoa</taxon>
        <taxon>Arthropoda</taxon>
        <taxon>Crustacea</taxon>
        <taxon>Multicrustacea</taxon>
        <taxon>Malacostraca</taxon>
        <taxon>Eumalacostraca</taxon>
        <taxon>Peracarida</taxon>
        <taxon>Isopoda</taxon>
        <taxon>Oniscidea</taxon>
        <taxon>Crinocheta</taxon>
        <taxon>Armadillidiidae</taxon>
        <taxon>Armadillidium</taxon>
    </lineage>
</organism>
<dbReference type="Gene3D" id="2.60.40.1400">
    <property type="entry name" value="G protein-activated inward rectifier potassium channel 1"/>
    <property type="match status" value="1"/>
</dbReference>
<evidence type="ECO:0000313" key="16">
    <source>
        <dbReference type="EMBL" id="KAB7507729.1"/>
    </source>
</evidence>
<evidence type="ECO:0000256" key="6">
    <source>
        <dbReference type="ARBA" id="ARBA00022958"/>
    </source>
</evidence>
<protein>
    <submittedName>
        <fullName evidence="16">ATP-sensitive inward rectifier potassium channel 12</fullName>
    </submittedName>
</protein>
<dbReference type="InterPro" id="IPR016449">
    <property type="entry name" value="K_chnl_inward-rec_Kir"/>
</dbReference>
<dbReference type="Pfam" id="PF17655">
    <property type="entry name" value="IRK_C"/>
    <property type="match status" value="1"/>
</dbReference>
<evidence type="ECO:0000256" key="13">
    <source>
        <dbReference type="SAM" id="Phobius"/>
    </source>
</evidence>
<comment type="caution">
    <text evidence="16">The sequence shown here is derived from an EMBL/GenBank/DDBJ whole genome shotgun (WGS) entry which is preliminary data.</text>
</comment>
<evidence type="ECO:0000256" key="1">
    <source>
        <dbReference type="ARBA" id="ARBA00004141"/>
    </source>
</evidence>
<keyword evidence="4 12" id="KW-0812">Transmembrane</keyword>
<evidence type="ECO:0000313" key="17">
    <source>
        <dbReference type="Proteomes" id="UP000326759"/>
    </source>
</evidence>
<keyword evidence="17" id="KW-1185">Reference proteome</keyword>
<dbReference type="GO" id="GO:0034702">
    <property type="term" value="C:monoatomic ion channel complex"/>
    <property type="evidence" value="ECO:0007669"/>
    <property type="project" value="UniProtKB-KW"/>
</dbReference>
<comment type="subcellular location">
    <subcellularLocation>
        <location evidence="1 12">Membrane</location>
        <topology evidence="1 12">Multi-pass membrane protein</topology>
    </subcellularLocation>
</comment>
<evidence type="ECO:0000256" key="11">
    <source>
        <dbReference type="ARBA" id="ARBA00034430"/>
    </source>
</evidence>
<dbReference type="AlphaFoldDB" id="A0A5N5TNJ4"/>
<dbReference type="PANTHER" id="PTHR11767">
    <property type="entry name" value="INWARD RECTIFIER POTASSIUM CHANNEL"/>
    <property type="match status" value="1"/>
</dbReference>
<evidence type="ECO:0000256" key="8">
    <source>
        <dbReference type="ARBA" id="ARBA00023065"/>
    </source>
</evidence>
<feature type="transmembrane region" description="Helical" evidence="13">
    <location>
        <begin position="63"/>
        <end position="82"/>
    </location>
</feature>
<feature type="transmembrane region" description="Helical" evidence="13">
    <location>
        <begin position="12"/>
        <end position="35"/>
    </location>
</feature>
<dbReference type="GO" id="GO:0005886">
    <property type="term" value="C:plasma membrane"/>
    <property type="evidence" value="ECO:0007669"/>
    <property type="project" value="TreeGrafter"/>
</dbReference>
<comment type="similarity">
    <text evidence="12">Belongs to the inward rectifier-type potassium channel (TC 1.A.2.1) family.</text>
</comment>
<keyword evidence="7 13" id="KW-1133">Transmembrane helix</keyword>
<dbReference type="Pfam" id="PF01007">
    <property type="entry name" value="IRK"/>
    <property type="match status" value="1"/>
</dbReference>
<evidence type="ECO:0000256" key="9">
    <source>
        <dbReference type="ARBA" id="ARBA00023136"/>
    </source>
</evidence>
<evidence type="ECO:0000256" key="10">
    <source>
        <dbReference type="ARBA" id="ARBA00023303"/>
    </source>
</evidence>
<accession>A0A5N5TNJ4</accession>
<dbReference type="FunFam" id="2.60.40.1400:FF:000001">
    <property type="entry name" value="G protein-activated inward rectifier potassium channel 2"/>
    <property type="match status" value="1"/>
</dbReference>
<dbReference type="InterPro" id="IPR041647">
    <property type="entry name" value="IRK_C"/>
</dbReference>
<evidence type="ECO:0000256" key="5">
    <source>
        <dbReference type="ARBA" id="ARBA00022882"/>
    </source>
</evidence>
<gene>
    <name evidence="16" type="primary">KCNJ12</name>
    <name evidence="16" type="ORF">Anas_07874</name>
</gene>
<feature type="domain" description="Potassium channel inwardly rectifying transmembrane" evidence="14">
    <location>
        <begin position="10"/>
        <end position="73"/>
    </location>
</feature>
<keyword evidence="9 13" id="KW-0472">Membrane</keyword>
<proteinExistence type="inferred from homology"/>
<dbReference type="OrthoDB" id="273257at2759"/>
<dbReference type="Proteomes" id="UP000326759">
    <property type="component" value="Unassembled WGS sequence"/>
</dbReference>
<keyword evidence="3 12" id="KW-0633">Potassium transport</keyword>
<reference evidence="16 17" key="1">
    <citation type="journal article" date="2019" name="PLoS Biol.">
        <title>Sex chromosomes control vertical transmission of feminizing Wolbachia symbionts in an isopod.</title>
        <authorList>
            <person name="Becking T."/>
            <person name="Chebbi M.A."/>
            <person name="Giraud I."/>
            <person name="Moumen B."/>
            <person name="Laverre T."/>
            <person name="Caubet Y."/>
            <person name="Peccoud J."/>
            <person name="Gilbert C."/>
            <person name="Cordaux R."/>
        </authorList>
    </citation>
    <scope>NUCLEOTIDE SEQUENCE [LARGE SCALE GENOMIC DNA]</scope>
    <source>
        <strain evidence="16">ANa2</strain>
        <tissue evidence="16">Whole body excluding digestive tract and cuticle</tissue>
    </source>
</reference>
<sequence length="273" mass="31968">MKYKQNLKPWRWTLLIFALSFVLSWILFAAVWYSILYHHGDFLPEHLPDRQAETGWTPCVHEIINFASCFLFSAFMGGVIFTKLSRPKKRTHTLIFSREACICQRDGELCLMFRVGDMRKSHIIEAHIRVQLIRERITEEGEIIPYYQYELDVGYDGGEDRILFIWPMTIVHRIDESSPLYELSAHDLLQEKFEIVVMLEGVIENTGMTIQARSSYLPCEIKWGYRFRPMLSFKEDIGECSVDYSLFNSSYEVATPLCSARYLQESSISDYAH</sequence>
<keyword evidence="6 12" id="KW-0630">Potassium</keyword>
<dbReference type="EMBL" id="SEYY01000243">
    <property type="protein sequence ID" value="KAB7507729.1"/>
    <property type="molecule type" value="Genomic_DNA"/>
</dbReference>
<dbReference type="PRINTS" id="PR01320">
    <property type="entry name" value="KIRCHANNEL"/>
</dbReference>
<keyword evidence="10 12" id="KW-0407">Ion channel</keyword>
<dbReference type="PANTHER" id="PTHR11767:SF102">
    <property type="entry name" value="INWARDLY RECTIFYING POTASSIUM CHANNEL 1, ISOFORM F"/>
    <property type="match status" value="1"/>
</dbReference>
<dbReference type="GO" id="GO:1990573">
    <property type="term" value="P:potassium ion import across plasma membrane"/>
    <property type="evidence" value="ECO:0007669"/>
    <property type="project" value="TreeGrafter"/>
</dbReference>
<evidence type="ECO:0000256" key="12">
    <source>
        <dbReference type="RuleBase" id="RU003822"/>
    </source>
</evidence>
<evidence type="ECO:0000259" key="15">
    <source>
        <dbReference type="Pfam" id="PF17655"/>
    </source>
</evidence>
<evidence type="ECO:0000256" key="4">
    <source>
        <dbReference type="ARBA" id="ARBA00022692"/>
    </source>
</evidence>
<name>A0A5N5TNJ4_9CRUS</name>
<dbReference type="GO" id="GO:0034765">
    <property type="term" value="P:regulation of monoatomic ion transmembrane transport"/>
    <property type="evidence" value="ECO:0007669"/>
    <property type="project" value="TreeGrafter"/>
</dbReference>
<keyword evidence="5 12" id="KW-0851">Voltage-gated channel</keyword>
<dbReference type="Gene3D" id="1.10.287.70">
    <property type="match status" value="1"/>
</dbReference>
<dbReference type="GO" id="GO:0005242">
    <property type="term" value="F:inward rectifier potassium channel activity"/>
    <property type="evidence" value="ECO:0007669"/>
    <property type="project" value="InterPro"/>
</dbReference>
<feature type="non-terminal residue" evidence="16">
    <location>
        <position position="273"/>
    </location>
</feature>
<dbReference type="InterPro" id="IPR040445">
    <property type="entry name" value="Kir_TM"/>
</dbReference>
<feature type="domain" description="Inward rectifier potassium channel C-terminal" evidence="15">
    <location>
        <begin position="94"/>
        <end position="266"/>
    </location>
</feature>